<evidence type="ECO:0000256" key="1">
    <source>
        <dbReference type="SAM" id="MobiDB-lite"/>
    </source>
</evidence>
<proteinExistence type="predicted"/>
<gene>
    <name evidence="2" type="ORF">DEO72_LG4g743</name>
</gene>
<name>A0A4D6LP43_VIGUN</name>
<evidence type="ECO:0000313" key="3">
    <source>
        <dbReference type="Proteomes" id="UP000501690"/>
    </source>
</evidence>
<evidence type="ECO:0000313" key="2">
    <source>
        <dbReference type="EMBL" id="QCD89794.1"/>
    </source>
</evidence>
<dbReference type="AlphaFoldDB" id="A0A4D6LP43"/>
<sequence>MMQENQGTTVATKKGNCSRTNVRCSNGGRSKVAGGVKVRWQPNVGGRRPRVVVEGRQKSCSETERGTTAGAAWPEARRHGGRGLAWFSRRKSWREKERQQRQGAHVLAWFSRRKSQREKEETTTGWQWQWQHRSNARWWPELAERNGGGARARKKGGSVLSPN</sequence>
<feature type="region of interest" description="Disordered" evidence="1">
    <location>
        <begin position="143"/>
        <end position="163"/>
    </location>
</feature>
<dbReference type="Proteomes" id="UP000501690">
    <property type="component" value="Linkage Group LG4"/>
</dbReference>
<dbReference type="EMBL" id="CP039348">
    <property type="protein sequence ID" value="QCD89794.1"/>
    <property type="molecule type" value="Genomic_DNA"/>
</dbReference>
<organism evidence="2 3">
    <name type="scientific">Vigna unguiculata</name>
    <name type="common">Cowpea</name>
    <dbReference type="NCBI Taxonomy" id="3917"/>
    <lineage>
        <taxon>Eukaryota</taxon>
        <taxon>Viridiplantae</taxon>
        <taxon>Streptophyta</taxon>
        <taxon>Embryophyta</taxon>
        <taxon>Tracheophyta</taxon>
        <taxon>Spermatophyta</taxon>
        <taxon>Magnoliopsida</taxon>
        <taxon>eudicotyledons</taxon>
        <taxon>Gunneridae</taxon>
        <taxon>Pentapetalae</taxon>
        <taxon>rosids</taxon>
        <taxon>fabids</taxon>
        <taxon>Fabales</taxon>
        <taxon>Fabaceae</taxon>
        <taxon>Papilionoideae</taxon>
        <taxon>50 kb inversion clade</taxon>
        <taxon>NPAAA clade</taxon>
        <taxon>indigoferoid/millettioid clade</taxon>
        <taxon>Phaseoleae</taxon>
        <taxon>Vigna</taxon>
    </lineage>
</organism>
<reference evidence="2 3" key="1">
    <citation type="submission" date="2019-04" db="EMBL/GenBank/DDBJ databases">
        <title>An improved genome assembly and genetic linkage map for asparagus bean, Vigna unguiculata ssp. sesquipedialis.</title>
        <authorList>
            <person name="Xia Q."/>
            <person name="Zhang R."/>
            <person name="Dong Y."/>
        </authorList>
    </citation>
    <scope>NUCLEOTIDE SEQUENCE [LARGE SCALE GENOMIC DNA]</scope>
    <source>
        <tissue evidence="2">Leaf</tissue>
    </source>
</reference>
<keyword evidence="3" id="KW-1185">Reference proteome</keyword>
<accession>A0A4D6LP43</accession>
<protein>
    <submittedName>
        <fullName evidence="2">Uncharacterized protein</fullName>
    </submittedName>
</protein>